<accession>A0A9D1JPE2</accession>
<comment type="caution">
    <text evidence="1">The sequence shown here is derived from an EMBL/GenBank/DDBJ whole genome shotgun (WGS) entry which is preliminary data.</text>
</comment>
<reference evidence="1" key="1">
    <citation type="submission" date="2020-10" db="EMBL/GenBank/DDBJ databases">
        <authorList>
            <person name="Gilroy R."/>
        </authorList>
    </citation>
    <scope>NUCLEOTIDE SEQUENCE</scope>
    <source>
        <strain evidence="1">CHK178-757</strain>
    </source>
</reference>
<dbReference type="AlphaFoldDB" id="A0A9D1JPE2"/>
<protein>
    <submittedName>
        <fullName evidence="1">Uncharacterized protein</fullName>
    </submittedName>
</protein>
<gene>
    <name evidence="1" type="ORF">IAB46_00535</name>
</gene>
<dbReference type="Proteomes" id="UP000823927">
    <property type="component" value="Unassembled WGS sequence"/>
</dbReference>
<sequence length="255" mass="29629">MRNTIQDELDLAKTKMIEEVDFQGKMLAKLTRDNVAIVEAMIRNDSAYIHSTDVSAAPVYNRKGEVKYGGSSAYWMTQLKDVLLEKKVDSAYSYEDIIKGAVESVDRENSTHLNADNCGRQEITERLCKFNRSEFVKCLKDPDYDDMKLIREISRITSAEQRARTNPSFASKFCHYACFYIFEGTEYQDNYSIFDGILKTVLPLYLGYFQIDRDLNLNDYRDYRLAVDSIREASGIEISRNGFDHLLWYYHKGRL</sequence>
<dbReference type="EMBL" id="DVIT01000002">
    <property type="protein sequence ID" value="HIS46047.1"/>
    <property type="molecule type" value="Genomic_DNA"/>
</dbReference>
<proteinExistence type="predicted"/>
<reference evidence="1" key="2">
    <citation type="journal article" date="2021" name="PeerJ">
        <title>Extensive microbial diversity within the chicken gut microbiome revealed by metagenomics and culture.</title>
        <authorList>
            <person name="Gilroy R."/>
            <person name="Ravi A."/>
            <person name="Getino M."/>
            <person name="Pursley I."/>
            <person name="Horton D.L."/>
            <person name="Alikhan N.F."/>
            <person name="Baker D."/>
            <person name="Gharbi K."/>
            <person name="Hall N."/>
            <person name="Watson M."/>
            <person name="Adriaenssens E.M."/>
            <person name="Foster-Nyarko E."/>
            <person name="Jarju S."/>
            <person name="Secka A."/>
            <person name="Antonio M."/>
            <person name="Oren A."/>
            <person name="Chaudhuri R.R."/>
            <person name="La Ragione R."/>
            <person name="Hildebrand F."/>
            <person name="Pallen M.J."/>
        </authorList>
    </citation>
    <scope>NUCLEOTIDE SEQUENCE</scope>
    <source>
        <strain evidence="1">CHK178-757</strain>
    </source>
</reference>
<name>A0A9D1JPE2_9FIRM</name>
<evidence type="ECO:0000313" key="1">
    <source>
        <dbReference type="EMBL" id="HIS46047.1"/>
    </source>
</evidence>
<evidence type="ECO:0000313" key="2">
    <source>
        <dbReference type="Proteomes" id="UP000823927"/>
    </source>
</evidence>
<organism evidence="1 2">
    <name type="scientific">Candidatus Scybalocola faecigallinarum</name>
    <dbReference type="NCBI Taxonomy" id="2840941"/>
    <lineage>
        <taxon>Bacteria</taxon>
        <taxon>Bacillati</taxon>
        <taxon>Bacillota</taxon>
        <taxon>Clostridia</taxon>
        <taxon>Lachnospirales</taxon>
        <taxon>Lachnospiraceae</taxon>
        <taxon>Lachnospiraceae incertae sedis</taxon>
        <taxon>Candidatus Scybalocola (ex Gilroy et al. 2021)</taxon>
    </lineage>
</organism>